<dbReference type="Proteomes" id="UP000194221">
    <property type="component" value="Unassembled WGS sequence"/>
</dbReference>
<keyword evidence="3" id="KW-1185">Reference proteome</keyword>
<dbReference type="GO" id="GO:0008721">
    <property type="term" value="F:D-serine ammonia-lyase activity"/>
    <property type="evidence" value="ECO:0007669"/>
    <property type="project" value="TreeGrafter"/>
</dbReference>
<feature type="domain" description="Alanine racemase N-terminal" evidence="1">
    <location>
        <begin position="24"/>
        <end position="196"/>
    </location>
</feature>
<evidence type="ECO:0000259" key="1">
    <source>
        <dbReference type="Pfam" id="PF01168"/>
    </source>
</evidence>
<dbReference type="STRING" id="1635173.WH52_04905"/>
<sequence length="392" mass="45237">MNSYFKNLTQELKNYQRAIPCLLVDLDIIDKNIATFLQNKKSSHQFRIVVKSLPSFELISYLMKKTNTNKLMVFHQPFLTDLVDKLDENVDVLLGKPMPIKTAQYFYKNLPQQYNEFNSYKQIQWLVDTEQRIEEYINLAKELNQRLRLNIEIDVGLHRGGFSTLQNLEKGLQLIENNQKWVTFSGFMGYDPHVVKLPSIIRSQKNALKLANDFYTECKNLVSNKFPSLWDKNLTFNGAGSPTLNLHNSAESPINDIAAGSCFVKPTTFDVPSLKQYQPASFIATPVLKTFSNTTLPGLERFKNWFSKKSVFIYGGFWKADYYYPKGTKQNSLFGDSTNQTMLNIPKNTSLNVDDFVFLRPHQSEFVFLQFGELLPIRNGKIQASWNLLNNN</sequence>
<gene>
    <name evidence="2" type="ORF">WH52_04905</name>
</gene>
<dbReference type="InterPro" id="IPR001608">
    <property type="entry name" value="Ala_racemase_N"/>
</dbReference>
<protein>
    <recommendedName>
        <fullName evidence="1">Alanine racemase N-terminal domain-containing protein</fullName>
    </recommendedName>
</protein>
<dbReference type="InParanoid" id="A0A1Y2PFQ4"/>
<dbReference type="SUPFAM" id="SSF51419">
    <property type="entry name" value="PLP-binding barrel"/>
    <property type="match status" value="1"/>
</dbReference>
<evidence type="ECO:0000313" key="2">
    <source>
        <dbReference type="EMBL" id="OSY89000.1"/>
    </source>
</evidence>
<dbReference type="GO" id="GO:0036088">
    <property type="term" value="P:D-serine catabolic process"/>
    <property type="evidence" value="ECO:0007669"/>
    <property type="project" value="TreeGrafter"/>
</dbReference>
<reference evidence="2 3" key="1">
    <citation type="submission" date="2015-03" db="EMBL/GenBank/DDBJ databases">
        <title>Genome sequence of Tenacibaculum sp. S2-2, isolated from intestinal microbiota of sea cucumber, Apostichopus japonicas.</title>
        <authorList>
            <person name="Shao Z."/>
            <person name="Wang L."/>
            <person name="Li X."/>
        </authorList>
    </citation>
    <scope>NUCLEOTIDE SEQUENCE [LARGE SCALE GENOMIC DNA]</scope>
    <source>
        <strain evidence="2 3">S2-2</strain>
    </source>
</reference>
<accession>A0A1Y2PFQ4</accession>
<proteinExistence type="predicted"/>
<dbReference type="PANTHER" id="PTHR28004:SF2">
    <property type="entry name" value="D-SERINE DEHYDRATASE"/>
    <property type="match status" value="1"/>
</dbReference>
<dbReference type="RefSeq" id="WP_086029819.1">
    <property type="nucleotide sequence ID" value="NZ_LAPZ01000002.1"/>
</dbReference>
<dbReference type="OrthoDB" id="339576at2"/>
<dbReference type="InterPro" id="IPR029066">
    <property type="entry name" value="PLP-binding_barrel"/>
</dbReference>
<organism evidence="2 3">
    <name type="scientific">Tenacibaculum holothuriorum</name>
    <dbReference type="NCBI Taxonomy" id="1635173"/>
    <lineage>
        <taxon>Bacteria</taxon>
        <taxon>Pseudomonadati</taxon>
        <taxon>Bacteroidota</taxon>
        <taxon>Flavobacteriia</taxon>
        <taxon>Flavobacteriales</taxon>
        <taxon>Flavobacteriaceae</taxon>
        <taxon>Tenacibaculum</taxon>
    </lineage>
</organism>
<dbReference type="InterPro" id="IPR051466">
    <property type="entry name" value="D-amino_acid_metab_enzyme"/>
</dbReference>
<dbReference type="Pfam" id="PF01168">
    <property type="entry name" value="Ala_racemase_N"/>
    <property type="match status" value="1"/>
</dbReference>
<name>A0A1Y2PFQ4_9FLAO</name>
<dbReference type="EMBL" id="LAPZ01000002">
    <property type="protein sequence ID" value="OSY89000.1"/>
    <property type="molecule type" value="Genomic_DNA"/>
</dbReference>
<dbReference type="PANTHER" id="PTHR28004">
    <property type="entry name" value="ZGC:162816-RELATED"/>
    <property type="match status" value="1"/>
</dbReference>
<dbReference type="AlphaFoldDB" id="A0A1Y2PFQ4"/>
<evidence type="ECO:0000313" key="3">
    <source>
        <dbReference type="Proteomes" id="UP000194221"/>
    </source>
</evidence>
<comment type="caution">
    <text evidence="2">The sequence shown here is derived from an EMBL/GenBank/DDBJ whole genome shotgun (WGS) entry which is preliminary data.</text>
</comment>
<dbReference type="Gene3D" id="3.20.20.10">
    <property type="entry name" value="Alanine racemase"/>
    <property type="match status" value="1"/>
</dbReference>